<keyword evidence="5" id="KW-0961">Cell wall biogenesis/degradation</keyword>
<evidence type="ECO:0000256" key="3">
    <source>
        <dbReference type="ARBA" id="ARBA00022676"/>
    </source>
</evidence>
<accession>A0A8X8X2P0</accession>
<keyword evidence="4" id="KW-0808">Transferase</keyword>
<evidence type="ECO:0000313" key="7">
    <source>
        <dbReference type="Proteomes" id="UP000298416"/>
    </source>
</evidence>
<dbReference type="GO" id="GO:0000139">
    <property type="term" value="C:Golgi membrane"/>
    <property type="evidence" value="ECO:0007669"/>
    <property type="project" value="UniProtKB-SubCell"/>
</dbReference>
<keyword evidence="5" id="KW-0333">Golgi apparatus</keyword>
<comment type="subcellular location">
    <subcellularLocation>
        <location evidence="5">Golgi apparatus membrane</location>
        <topology evidence="5">Single-pass type II membrane protein</topology>
    </subcellularLocation>
</comment>
<evidence type="ECO:0000256" key="5">
    <source>
        <dbReference type="RuleBase" id="RU362027"/>
    </source>
</evidence>
<proteinExistence type="inferred from homology"/>
<dbReference type="EMBL" id="PNBA02000012">
    <property type="protein sequence ID" value="KAG6404949.1"/>
    <property type="molecule type" value="Genomic_DNA"/>
</dbReference>
<comment type="pathway">
    <text evidence="1 5">Glycan metabolism; pectin biosynthesis.</text>
</comment>
<evidence type="ECO:0000256" key="4">
    <source>
        <dbReference type="ARBA" id="ARBA00022679"/>
    </source>
</evidence>
<name>A0A8X8X2P0_SALSN</name>
<dbReference type="InterPro" id="IPR029044">
    <property type="entry name" value="Nucleotide-diphossugar_trans"/>
</dbReference>
<protein>
    <recommendedName>
        <fullName evidence="5">Hexosyltransferase</fullName>
        <ecNumber evidence="5">2.4.1.-</ecNumber>
    </recommendedName>
</protein>
<evidence type="ECO:0000313" key="6">
    <source>
        <dbReference type="EMBL" id="KAG6404949.1"/>
    </source>
</evidence>
<dbReference type="GO" id="GO:0047262">
    <property type="term" value="F:polygalacturonate 4-alpha-galacturonosyltransferase activity"/>
    <property type="evidence" value="ECO:0007669"/>
    <property type="project" value="InterPro"/>
</dbReference>
<dbReference type="Gene3D" id="3.90.550.10">
    <property type="entry name" value="Spore Coat Polysaccharide Biosynthesis Protein SpsA, Chain A"/>
    <property type="match status" value="1"/>
</dbReference>
<dbReference type="Proteomes" id="UP000298416">
    <property type="component" value="Unassembled WGS sequence"/>
</dbReference>
<gene>
    <name evidence="6" type="ORF">SASPL_132526</name>
</gene>
<dbReference type="PANTHER" id="PTHR32116">
    <property type="entry name" value="GALACTURONOSYLTRANSFERASE 4-RELATED"/>
    <property type="match status" value="1"/>
</dbReference>
<sequence length="549" mass="61811">MKLYISATGITRLAASRGGAGGVFRRMKSSKRRLSHRTIRLLAGLLLPFLFVRSALLLLESAALCSSPIASGCLTWRFFGGSDAALEIYMIFSLCLQLSALIMPKKLREELMRALLEATDGGGVGTVDGSNSEPVSFKDLVKDMSLNRQDLKAFAFKTKSMIAKMEHIVKTAQWHESMYWHLAAHSVPKGLHCLSLEMAEEYAVNAAARSRFPLPQYILRLTDPSFHHVVLLTDNILAASVVISSTLKTSSNPDKLVFHVVTDKKTYTSMHAWFSVNTVDSVVVEVKGLHQYDWPHEVNVAVKEMLEIHHQIGNHNFRSLKENLEYGNGNHHKLDVFSPSSISLLNHLRIYLPELFPDLNKVVFLDHDVVVQRDISSLWDLNLNQKAVAAVVDSWCGTDCCPGRKYNDYFNFTNPIISSLLDKNRCGWLYGVNVFDLQRWRNSNITAVYHQWLKLSLNSGFELWHPGVLPPALLAFENHVHAIDPSWHIAGLGHRYPRLDEHMLETAAVVHFSGPAKPWLEIGSSEVRDLWTRHINSSNHHIRKCGIAS</sequence>
<dbReference type="SUPFAM" id="SSF53448">
    <property type="entry name" value="Nucleotide-diphospho-sugar transferases"/>
    <property type="match status" value="1"/>
</dbReference>
<reference evidence="6" key="2">
    <citation type="submission" date="2020-08" db="EMBL/GenBank/DDBJ databases">
        <title>Plant Genome Project.</title>
        <authorList>
            <person name="Zhang R.-G."/>
        </authorList>
    </citation>
    <scope>NUCLEOTIDE SEQUENCE</scope>
    <source>
        <strain evidence="6">Huo1</strain>
        <tissue evidence="6">Leaf</tissue>
    </source>
</reference>
<dbReference type="InterPro" id="IPR029993">
    <property type="entry name" value="GAUT"/>
</dbReference>
<dbReference type="GO" id="GO:0071555">
    <property type="term" value="P:cell wall organization"/>
    <property type="evidence" value="ECO:0007669"/>
    <property type="project" value="UniProtKB-KW"/>
</dbReference>
<dbReference type="PANTHER" id="PTHR32116:SF30">
    <property type="entry name" value="GALACTURONOSYLTRANSFERASE 15-RELATED"/>
    <property type="match status" value="1"/>
</dbReference>
<reference evidence="6" key="1">
    <citation type="submission" date="2018-01" db="EMBL/GenBank/DDBJ databases">
        <authorList>
            <person name="Mao J.F."/>
        </authorList>
    </citation>
    <scope>NUCLEOTIDE SEQUENCE</scope>
    <source>
        <strain evidence="6">Huo1</strain>
        <tissue evidence="6">Leaf</tissue>
    </source>
</reference>
<evidence type="ECO:0000256" key="2">
    <source>
        <dbReference type="ARBA" id="ARBA00006351"/>
    </source>
</evidence>
<dbReference type="AlphaFoldDB" id="A0A8X8X2P0"/>
<keyword evidence="3 5" id="KW-0328">Glycosyltransferase</keyword>
<keyword evidence="7" id="KW-1185">Reference proteome</keyword>
<dbReference type="Pfam" id="PF01501">
    <property type="entry name" value="Glyco_transf_8"/>
    <property type="match status" value="1"/>
</dbReference>
<dbReference type="InterPro" id="IPR002495">
    <property type="entry name" value="Glyco_trans_8"/>
</dbReference>
<dbReference type="EC" id="2.4.1.-" evidence="5"/>
<organism evidence="6">
    <name type="scientific">Salvia splendens</name>
    <name type="common">Scarlet sage</name>
    <dbReference type="NCBI Taxonomy" id="180675"/>
    <lineage>
        <taxon>Eukaryota</taxon>
        <taxon>Viridiplantae</taxon>
        <taxon>Streptophyta</taxon>
        <taxon>Embryophyta</taxon>
        <taxon>Tracheophyta</taxon>
        <taxon>Spermatophyta</taxon>
        <taxon>Magnoliopsida</taxon>
        <taxon>eudicotyledons</taxon>
        <taxon>Gunneridae</taxon>
        <taxon>Pentapetalae</taxon>
        <taxon>asterids</taxon>
        <taxon>lamiids</taxon>
        <taxon>Lamiales</taxon>
        <taxon>Lamiaceae</taxon>
        <taxon>Nepetoideae</taxon>
        <taxon>Mentheae</taxon>
        <taxon>Salviinae</taxon>
        <taxon>Salvia</taxon>
        <taxon>Salvia subgen. Calosphace</taxon>
        <taxon>core Calosphace</taxon>
    </lineage>
</organism>
<comment type="similarity">
    <text evidence="2 5">Belongs to the glycosyltransferase 8 family.</text>
</comment>
<comment type="caution">
    <text evidence="6">The sequence shown here is derived from an EMBL/GenBank/DDBJ whole genome shotgun (WGS) entry which is preliminary data.</text>
</comment>
<evidence type="ECO:0000256" key="1">
    <source>
        <dbReference type="ARBA" id="ARBA00004877"/>
    </source>
</evidence>